<keyword evidence="2" id="KW-1185">Reference proteome</keyword>
<comment type="caution">
    <text evidence="1">The sequence shown here is derived from an EMBL/GenBank/DDBJ whole genome shotgun (WGS) entry which is preliminary data.</text>
</comment>
<protein>
    <submittedName>
        <fullName evidence="1">Uncharacterized protein</fullName>
    </submittedName>
</protein>
<accession>A0A4C1TUG5</accession>
<dbReference type="EMBL" id="BGZK01000088">
    <property type="protein sequence ID" value="GBP17534.1"/>
    <property type="molecule type" value="Genomic_DNA"/>
</dbReference>
<proteinExistence type="predicted"/>
<reference evidence="1 2" key="1">
    <citation type="journal article" date="2019" name="Commun. Biol.">
        <title>The bagworm genome reveals a unique fibroin gene that provides high tensile strength.</title>
        <authorList>
            <person name="Kono N."/>
            <person name="Nakamura H."/>
            <person name="Ohtoshi R."/>
            <person name="Tomita M."/>
            <person name="Numata K."/>
            <person name="Arakawa K."/>
        </authorList>
    </citation>
    <scope>NUCLEOTIDE SEQUENCE [LARGE SCALE GENOMIC DNA]</scope>
</reference>
<gene>
    <name evidence="1" type="ORF">EVAR_12246_1</name>
</gene>
<organism evidence="1 2">
    <name type="scientific">Eumeta variegata</name>
    <name type="common">Bagworm moth</name>
    <name type="synonym">Eumeta japonica</name>
    <dbReference type="NCBI Taxonomy" id="151549"/>
    <lineage>
        <taxon>Eukaryota</taxon>
        <taxon>Metazoa</taxon>
        <taxon>Ecdysozoa</taxon>
        <taxon>Arthropoda</taxon>
        <taxon>Hexapoda</taxon>
        <taxon>Insecta</taxon>
        <taxon>Pterygota</taxon>
        <taxon>Neoptera</taxon>
        <taxon>Endopterygota</taxon>
        <taxon>Lepidoptera</taxon>
        <taxon>Glossata</taxon>
        <taxon>Ditrysia</taxon>
        <taxon>Tineoidea</taxon>
        <taxon>Psychidae</taxon>
        <taxon>Oiketicinae</taxon>
        <taxon>Eumeta</taxon>
    </lineage>
</organism>
<dbReference type="AlphaFoldDB" id="A0A4C1TUG5"/>
<evidence type="ECO:0000313" key="1">
    <source>
        <dbReference type="EMBL" id="GBP17534.1"/>
    </source>
</evidence>
<sequence>MEGSVRVKHFTFRWMDMLRVPAHFFYILTPSSQTGRDHGFSTWAPSTPRVYYTITPALAHLMLGTLHTSEGLGETSTSGVPFDYQIRLQMVL</sequence>
<evidence type="ECO:0000313" key="2">
    <source>
        <dbReference type="Proteomes" id="UP000299102"/>
    </source>
</evidence>
<name>A0A4C1TUG5_EUMVA</name>
<dbReference type="Proteomes" id="UP000299102">
    <property type="component" value="Unassembled WGS sequence"/>
</dbReference>